<dbReference type="EMBL" id="FNHZ01000001">
    <property type="protein sequence ID" value="SDM39488.1"/>
    <property type="molecule type" value="Genomic_DNA"/>
</dbReference>
<sequence>MAVTTYKCPNCGAAMSFDSKTQKLACPSCGANLSVTDYDNYIKELDKEFGKADEADFKEEERDETASESNMKIFHCQSCGAELVTDKYTSATFCSYCGNPTLVEERLEGEFSPEYVIPFKIDRERAVSIYKDWLKKGPLTPKTLSKKSMIEKISGVYVPFWLYDFDANAQVNAAATRVRTIRRGDTEYIYTDHFQVYRDVTAEFDKLPADASKKMPDEQMDMLEPYNYADLVDFKGGYLQGYLSERYNYNSDELKDRAKVRASKYISDIARDTIQGYTTVNILGKRENIRNLGHDYVLLPVWMLNYSFNGKDYSFFLNGQTGKIVADRPISAKRTVFFSLLIFILAFVIINIGGLLLW</sequence>
<dbReference type="OrthoDB" id="3182597at2"/>
<feature type="transmembrane region" description="Helical" evidence="1">
    <location>
        <begin position="336"/>
        <end position="357"/>
    </location>
</feature>
<dbReference type="RefSeq" id="WP_074520433.1">
    <property type="nucleotide sequence ID" value="NZ_FNHZ01000001.1"/>
</dbReference>
<name>A0A1G9SVK9_9FIRM</name>
<dbReference type="Proteomes" id="UP000187651">
    <property type="component" value="Unassembled WGS sequence"/>
</dbReference>
<proteinExistence type="predicted"/>
<keyword evidence="1" id="KW-0812">Transmembrane</keyword>
<dbReference type="AlphaFoldDB" id="A0A1G9SVK9"/>
<evidence type="ECO:0000313" key="2">
    <source>
        <dbReference type="EMBL" id="SDM39488.1"/>
    </source>
</evidence>
<dbReference type="PANTHER" id="PTHR37826:SF3">
    <property type="entry name" value="J DOMAIN-CONTAINING PROTEIN"/>
    <property type="match status" value="1"/>
</dbReference>
<accession>A0A1G9SVK9</accession>
<dbReference type="PANTHER" id="PTHR37826">
    <property type="entry name" value="FLOTILLIN BAND_7_5 DOMAIN PROTEIN"/>
    <property type="match status" value="1"/>
</dbReference>
<evidence type="ECO:0008006" key="4">
    <source>
        <dbReference type="Google" id="ProtNLM"/>
    </source>
</evidence>
<protein>
    <recommendedName>
        <fullName evidence="4">DNA-directed RNA polymerase subunit P</fullName>
    </recommendedName>
</protein>
<keyword evidence="1" id="KW-0472">Membrane</keyword>
<organism evidence="2 3">
    <name type="scientific">Lachnospira pectinoschiza</name>
    <dbReference type="NCBI Taxonomy" id="28052"/>
    <lineage>
        <taxon>Bacteria</taxon>
        <taxon>Bacillati</taxon>
        <taxon>Bacillota</taxon>
        <taxon>Clostridia</taxon>
        <taxon>Lachnospirales</taxon>
        <taxon>Lachnospiraceae</taxon>
        <taxon>Lachnospira</taxon>
    </lineage>
</organism>
<keyword evidence="3" id="KW-1185">Reference proteome</keyword>
<evidence type="ECO:0000256" key="1">
    <source>
        <dbReference type="SAM" id="Phobius"/>
    </source>
</evidence>
<keyword evidence="1" id="KW-1133">Transmembrane helix</keyword>
<gene>
    <name evidence="2" type="ORF">SAMN05216544_0110</name>
</gene>
<dbReference type="Gene3D" id="2.20.28.30">
    <property type="entry name" value="RNA polymerase ii, chain L"/>
    <property type="match status" value="2"/>
</dbReference>
<reference evidence="3" key="1">
    <citation type="submission" date="2016-10" db="EMBL/GenBank/DDBJ databases">
        <authorList>
            <person name="Varghese N."/>
            <person name="Submissions S."/>
        </authorList>
    </citation>
    <scope>NUCLEOTIDE SEQUENCE [LARGE SCALE GENOMIC DNA]</scope>
    <source>
        <strain evidence="3">M83</strain>
    </source>
</reference>
<evidence type="ECO:0000313" key="3">
    <source>
        <dbReference type="Proteomes" id="UP000187651"/>
    </source>
</evidence>